<sequence length="193" mass="20123">MILWLKARRAPTVLTAAFLLFTILTILIGDVVVVLPSLVGGTQTALSLFVPIPLVAGLTLCLDSGLAAAEAPAVRNMALKDIMLIGATMLSALAVGYLAHQYLQVPPADIIGRNTLFLTGLMLCSRALSQGAAALAPTAWTITVVMIGFRSTGDAYPWTVIAEPSGALHAIVGAIVLLVGGLIARMYTSRKIS</sequence>
<evidence type="ECO:0000256" key="1">
    <source>
        <dbReference type="SAM" id="Phobius"/>
    </source>
</evidence>
<dbReference type="RefSeq" id="WP_352148289.1">
    <property type="nucleotide sequence ID" value="NZ_JBEOZY010000019.1"/>
</dbReference>
<comment type="caution">
    <text evidence="2">The sequence shown here is derived from an EMBL/GenBank/DDBJ whole genome shotgun (WGS) entry which is preliminary data.</text>
</comment>
<dbReference type="Proteomes" id="UP001496720">
    <property type="component" value="Unassembled WGS sequence"/>
</dbReference>
<feature type="transmembrane region" description="Helical" evidence="1">
    <location>
        <begin position="45"/>
        <end position="69"/>
    </location>
</feature>
<protein>
    <submittedName>
        <fullName evidence="2">Uncharacterized protein</fullName>
    </submittedName>
</protein>
<feature type="transmembrane region" description="Helical" evidence="1">
    <location>
        <begin position="167"/>
        <end position="187"/>
    </location>
</feature>
<proteinExistence type="predicted"/>
<name>A0ABV1SY92_9ACTN</name>
<feature type="transmembrane region" description="Helical" evidence="1">
    <location>
        <begin position="81"/>
        <end position="99"/>
    </location>
</feature>
<gene>
    <name evidence="2" type="ORF">ABT188_19375</name>
</gene>
<evidence type="ECO:0000313" key="2">
    <source>
        <dbReference type="EMBL" id="MER6166696.1"/>
    </source>
</evidence>
<feature type="transmembrane region" description="Helical" evidence="1">
    <location>
        <begin position="12"/>
        <end position="39"/>
    </location>
</feature>
<evidence type="ECO:0000313" key="3">
    <source>
        <dbReference type="Proteomes" id="UP001496720"/>
    </source>
</evidence>
<keyword evidence="1" id="KW-0472">Membrane</keyword>
<keyword evidence="1" id="KW-1133">Transmembrane helix</keyword>
<accession>A0ABV1SY92</accession>
<keyword evidence="3" id="KW-1185">Reference proteome</keyword>
<organism evidence="2 3">
    <name type="scientific">Streptomyces violaceorubidus</name>
    <dbReference type="NCBI Taxonomy" id="284042"/>
    <lineage>
        <taxon>Bacteria</taxon>
        <taxon>Bacillati</taxon>
        <taxon>Actinomycetota</taxon>
        <taxon>Actinomycetes</taxon>
        <taxon>Kitasatosporales</taxon>
        <taxon>Streptomycetaceae</taxon>
        <taxon>Streptomyces</taxon>
    </lineage>
</organism>
<keyword evidence="1" id="KW-0812">Transmembrane</keyword>
<reference evidence="2 3" key="1">
    <citation type="submission" date="2024-06" db="EMBL/GenBank/DDBJ databases">
        <title>The Natural Products Discovery Center: Release of the First 8490 Sequenced Strains for Exploring Actinobacteria Biosynthetic Diversity.</title>
        <authorList>
            <person name="Kalkreuter E."/>
            <person name="Kautsar S.A."/>
            <person name="Yang D."/>
            <person name="Bader C.D."/>
            <person name="Teijaro C.N."/>
            <person name="Fluegel L."/>
            <person name="Davis C.M."/>
            <person name="Simpson J.R."/>
            <person name="Lauterbach L."/>
            <person name="Steele A.D."/>
            <person name="Gui C."/>
            <person name="Meng S."/>
            <person name="Li G."/>
            <person name="Viehrig K."/>
            <person name="Ye F."/>
            <person name="Su P."/>
            <person name="Kiefer A.F."/>
            <person name="Nichols A."/>
            <person name="Cepeda A.J."/>
            <person name="Yan W."/>
            <person name="Fan B."/>
            <person name="Jiang Y."/>
            <person name="Adhikari A."/>
            <person name="Zheng C.-J."/>
            <person name="Schuster L."/>
            <person name="Cowan T.M."/>
            <person name="Smanski M.J."/>
            <person name="Chevrette M.G."/>
            <person name="De Carvalho L.P.S."/>
            <person name="Shen B."/>
        </authorList>
    </citation>
    <scope>NUCLEOTIDE SEQUENCE [LARGE SCALE GENOMIC DNA]</scope>
    <source>
        <strain evidence="2 3">NPDC001615</strain>
    </source>
</reference>
<dbReference type="EMBL" id="JBEOZY010000019">
    <property type="protein sequence ID" value="MER6166696.1"/>
    <property type="molecule type" value="Genomic_DNA"/>
</dbReference>